<dbReference type="PANTHER" id="PTHR43673">
    <property type="entry name" value="NAD(P)H NITROREDUCTASE YDGI-RELATED"/>
    <property type="match status" value="1"/>
</dbReference>
<dbReference type="CDD" id="cd02136">
    <property type="entry name" value="PnbA_NfnB-like"/>
    <property type="match status" value="1"/>
</dbReference>
<keyword evidence="5" id="KW-0560">Oxidoreductase</keyword>
<evidence type="ECO:0000256" key="2">
    <source>
        <dbReference type="ARBA" id="ARBA00007118"/>
    </source>
</evidence>
<dbReference type="EMBL" id="CM001376">
    <property type="protein sequence ID" value="EHM13893.1"/>
    <property type="molecule type" value="Genomic_DNA"/>
</dbReference>
<dbReference type="STRING" id="885272.JonanDRAFT_1534"/>
<feature type="domain" description="Nitroreductase" evidence="6">
    <location>
        <begin position="10"/>
        <end position="192"/>
    </location>
</feature>
<keyword evidence="8" id="KW-1185">Reference proteome</keyword>
<protein>
    <submittedName>
        <fullName evidence="7">Nitroreductase</fullName>
    </submittedName>
</protein>
<dbReference type="OrthoDB" id="9812105at2"/>
<comment type="cofactor">
    <cofactor evidence="1">
        <name>FMN</name>
        <dbReference type="ChEBI" id="CHEBI:58210"/>
    </cofactor>
</comment>
<dbReference type="RefSeq" id="WP_008523438.1">
    <property type="nucleotide sequence ID" value="NZ_CM001376.1"/>
</dbReference>
<gene>
    <name evidence="7" type="ORF">JonanDRAFT_1534</name>
</gene>
<dbReference type="eggNOG" id="COG0778">
    <property type="taxonomic scope" value="Bacteria"/>
</dbReference>
<sequence length="216" mass="22930">MTELTVSVAIKARRSTRSYKNEPIPHALLEEVLRPACMAPSAKNGQPWRVTVLQGARLEAFRAAVVAAFESGKTGSFGASAGSLRSMRGGRSLQKAFAPAMEAAGVSPAELIRRSIVFFDAPAVALVSLDEADLPRGLVDAGLFVSHLCLAAQGLGLDSCIAGYVRIVEGAVSDFLNWGKGRRLILGVALGYGAGEPIDGFKSPREPFDETVEWEE</sequence>
<evidence type="ECO:0000313" key="8">
    <source>
        <dbReference type="Proteomes" id="UP000003806"/>
    </source>
</evidence>
<dbReference type="InterPro" id="IPR029479">
    <property type="entry name" value="Nitroreductase"/>
</dbReference>
<reference evidence="7 8" key="1">
    <citation type="submission" date="2011-11" db="EMBL/GenBank/DDBJ databases">
        <title>The Noncontiguous Finished genome of Jonquetella anthropi DSM 22815.</title>
        <authorList>
            <consortium name="US DOE Joint Genome Institute (JGI-PGF)"/>
            <person name="Lucas S."/>
            <person name="Copeland A."/>
            <person name="Lapidus A."/>
            <person name="Glavina del Rio T."/>
            <person name="Dalin E."/>
            <person name="Tice H."/>
            <person name="Bruce D."/>
            <person name="Goodwin L."/>
            <person name="Pitluck S."/>
            <person name="Peters L."/>
            <person name="Mikhailova N."/>
            <person name="Held B."/>
            <person name="Kyrpides N."/>
            <person name="Mavromatis K."/>
            <person name="Ivanova N."/>
            <person name="Markowitz V."/>
            <person name="Cheng J.-F."/>
            <person name="Hugenholtz P."/>
            <person name="Woyke T."/>
            <person name="Wu D."/>
            <person name="Gronow S."/>
            <person name="Wellnitz S."/>
            <person name="Brambilla E."/>
            <person name="Klenk H.-P."/>
            <person name="Eisen J.A."/>
        </authorList>
    </citation>
    <scope>NUCLEOTIDE SEQUENCE [LARGE SCALE GENOMIC DNA]</scope>
    <source>
        <strain evidence="7 8">DSM 22815</strain>
    </source>
</reference>
<accession>H0UJC6</accession>
<dbReference type="GO" id="GO:0016491">
    <property type="term" value="F:oxidoreductase activity"/>
    <property type="evidence" value="ECO:0007669"/>
    <property type="project" value="UniProtKB-KW"/>
</dbReference>
<proteinExistence type="inferred from homology"/>
<evidence type="ECO:0000256" key="4">
    <source>
        <dbReference type="ARBA" id="ARBA00022643"/>
    </source>
</evidence>
<keyword evidence="3" id="KW-0285">Flavoprotein</keyword>
<evidence type="ECO:0000313" key="7">
    <source>
        <dbReference type="EMBL" id="EHM13893.1"/>
    </source>
</evidence>
<comment type="similarity">
    <text evidence="2">Belongs to the nitroreductase family.</text>
</comment>
<organism evidence="7 8">
    <name type="scientific">Jonquetella anthropi DSM 22815</name>
    <dbReference type="NCBI Taxonomy" id="885272"/>
    <lineage>
        <taxon>Bacteria</taxon>
        <taxon>Thermotogati</taxon>
        <taxon>Synergistota</taxon>
        <taxon>Synergistia</taxon>
        <taxon>Synergistales</taxon>
        <taxon>Dethiosulfovibrionaceae</taxon>
        <taxon>Jonquetella</taxon>
    </lineage>
</organism>
<evidence type="ECO:0000256" key="3">
    <source>
        <dbReference type="ARBA" id="ARBA00022630"/>
    </source>
</evidence>
<dbReference type="AlphaFoldDB" id="H0UJC6"/>
<dbReference type="PANTHER" id="PTHR43673:SF2">
    <property type="entry name" value="NITROREDUCTASE"/>
    <property type="match status" value="1"/>
</dbReference>
<name>H0UJC6_9BACT</name>
<dbReference type="Gene3D" id="3.40.109.10">
    <property type="entry name" value="NADH Oxidase"/>
    <property type="match status" value="1"/>
</dbReference>
<keyword evidence="4" id="KW-0288">FMN</keyword>
<dbReference type="HOGENOM" id="CLU_070764_9_0_0"/>
<dbReference type="Pfam" id="PF00881">
    <property type="entry name" value="Nitroreductase"/>
    <property type="match status" value="1"/>
</dbReference>
<dbReference type="SUPFAM" id="SSF55469">
    <property type="entry name" value="FMN-dependent nitroreductase-like"/>
    <property type="match status" value="1"/>
</dbReference>
<dbReference type="Proteomes" id="UP000003806">
    <property type="component" value="Chromosome"/>
</dbReference>
<dbReference type="InterPro" id="IPR000415">
    <property type="entry name" value="Nitroreductase-like"/>
</dbReference>
<evidence type="ECO:0000259" key="6">
    <source>
        <dbReference type="Pfam" id="PF00881"/>
    </source>
</evidence>
<evidence type="ECO:0000256" key="5">
    <source>
        <dbReference type="ARBA" id="ARBA00023002"/>
    </source>
</evidence>
<evidence type="ECO:0000256" key="1">
    <source>
        <dbReference type="ARBA" id="ARBA00001917"/>
    </source>
</evidence>